<proteinExistence type="predicted"/>
<dbReference type="EMBL" id="JABKKF010000004">
    <property type="protein sequence ID" value="NPD91959.1"/>
    <property type="molecule type" value="Genomic_DNA"/>
</dbReference>
<dbReference type="PANTHER" id="PTHR35810:SF1">
    <property type="entry name" value="CYTOPLASMIC PROTEIN"/>
    <property type="match status" value="1"/>
</dbReference>
<reference evidence="1 2" key="1">
    <citation type="submission" date="2020-05" db="EMBL/GenBank/DDBJ databases">
        <title>Distinct polysaccharide utilization as determinants for interspecies competition between intestinal Prevotella spp.</title>
        <authorList>
            <person name="Galvez E.J.C."/>
            <person name="Iljazovic A."/>
            <person name="Strowig T."/>
        </authorList>
    </citation>
    <scope>NUCLEOTIDE SEQUENCE [LARGE SCALE GENOMIC DNA]</scope>
    <source>
        <strain evidence="1 2">PMUR</strain>
    </source>
</reference>
<keyword evidence="2" id="KW-1185">Reference proteome</keyword>
<dbReference type="InterPro" id="IPR011204">
    <property type="entry name" value="Virulence_RhuM-like"/>
</dbReference>
<protein>
    <submittedName>
        <fullName evidence="1">Virulence RhuM family protein</fullName>
    </submittedName>
</protein>
<organism evidence="1 2">
    <name type="scientific">Xylanibacter muris</name>
    <dbReference type="NCBI Taxonomy" id="2736290"/>
    <lineage>
        <taxon>Bacteria</taxon>
        <taxon>Pseudomonadati</taxon>
        <taxon>Bacteroidota</taxon>
        <taxon>Bacteroidia</taxon>
        <taxon>Bacteroidales</taxon>
        <taxon>Prevotellaceae</taxon>
        <taxon>Xylanibacter</taxon>
    </lineage>
</organism>
<dbReference type="PIRSF" id="PIRSF015268">
    <property type="entry name" value="Virulence_RhuM"/>
    <property type="match status" value="1"/>
</dbReference>
<dbReference type="PANTHER" id="PTHR35810">
    <property type="entry name" value="CYTOPLASMIC PROTEIN-RELATED"/>
    <property type="match status" value="1"/>
</dbReference>
<sequence length="336" mass="39343">MVMDNGQIILFQTQGGETKIEVRLANETVWLTADQMAELFQRDRSTIQRHIKRIYDEGELTTDSTCAFFAQVQTEGKRQVERKIPIYNLDMIISMGYRVNSHRGVQFRQWATRVLKEYMIKGFALNDDLLKNAGQGNYFDELLARIRDIRSSEKVFYRKVLEIYALSIDYDPRTETTQRFFKTVQNKMHFAVHGHTAAEVIYNRANAENDFMGLTSWRSAMPTKQEAEITKNYLSEEEVDMLNRIVSLYLDFAELQAKSHVPMYMKDWIQKLDDFLKLSGKELLTHAGSVSAEVAKLKADKEYDKFRERTQSQLSLVEIHFLEVFEAERKRLNDKK</sequence>
<comment type="caution">
    <text evidence="1">The sequence shown here is derived from an EMBL/GenBank/DDBJ whole genome shotgun (WGS) entry which is preliminary data.</text>
</comment>
<evidence type="ECO:0000313" key="2">
    <source>
        <dbReference type="Proteomes" id="UP000714420"/>
    </source>
</evidence>
<evidence type="ECO:0000313" key="1">
    <source>
        <dbReference type="EMBL" id="NPD91959.1"/>
    </source>
</evidence>
<gene>
    <name evidence="1" type="ORF">HPS56_06265</name>
</gene>
<accession>A0ABX2ALQ9</accession>
<name>A0ABX2ALQ9_9BACT</name>
<dbReference type="Pfam" id="PF13310">
    <property type="entry name" value="Virulence_RhuM"/>
    <property type="match status" value="1"/>
</dbReference>
<dbReference type="Proteomes" id="UP000714420">
    <property type="component" value="Unassembled WGS sequence"/>
</dbReference>